<organism evidence="1 2">
    <name type="scientific">Prochlorococcus marinus (strain MIT 9515)</name>
    <dbReference type="NCBI Taxonomy" id="167542"/>
    <lineage>
        <taxon>Bacteria</taxon>
        <taxon>Bacillati</taxon>
        <taxon>Cyanobacteriota</taxon>
        <taxon>Cyanophyceae</taxon>
        <taxon>Synechococcales</taxon>
        <taxon>Prochlorococcaceae</taxon>
        <taxon>Prochlorococcus</taxon>
    </lineage>
</organism>
<dbReference type="HOGENOM" id="CLU_212186_0_0_3"/>
<dbReference type="AlphaFoldDB" id="A2BV20"/>
<accession>A2BV20</accession>
<evidence type="ECO:0000313" key="1">
    <source>
        <dbReference type="EMBL" id="ABM71631.1"/>
    </source>
</evidence>
<dbReference type="GeneID" id="60200462"/>
<dbReference type="Proteomes" id="UP000001589">
    <property type="component" value="Chromosome"/>
</dbReference>
<dbReference type="KEGG" id="pmc:P9515_04221"/>
<dbReference type="RefSeq" id="WP_011819739.1">
    <property type="nucleotide sequence ID" value="NC_008817.1"/>
</dbReference>
<name>A2BV20_PROM5</name>
<gene>
    <name evidence="1" type="ordered locus">P9515_04221</name>
</gene>
<reference evidence="1 2" key="1">
    <citation type="journal article" date="2007" name="PLoS Genet.">
        <title>Patterns and implications of gene gain and loss in the evolution of Prochlorococcus.</title>
        <authorList>
            <person name="Kettler G.C."/>
            <person name="Martiny A.C."/>
            <person name="Huang K."/>
            <person name="Zucker J."/>
            <person name="Coleman M.L."/>
            <person name="Rodrigue S."/>
            <person name="Chen F."/>
            <person name="Lapidus A."/>
            <person name="Ferriera S."/>
            <person name="Johnson J."/>
            <person name="Steglich C."/>
            <person name="Church G.M."/>
            <person name="Richardson P."/>
            <person name="Chisholm S.W."/>
        </authorList>
    </citation>
    <scope>NUCLEOTIDE SEQUENCE [LARGE SCALE GENOMIC DNA]</scope>
    <source>
        <strain evidence="1 2">MIT 9515</strain>
    </source>
</reference>
<protein>
    <submittedName>
        <fullName evidence="1">Uncharacterized protein</fullName>
    </submittedName>
</protein>
<sequence>MNDLVLIREKINKARRLNQAKLLATKNGEVTPYKISVFMKRIKQSQKDLKLQDS</sequence>
<evidence type="ECO:0000313" key="2">
    <source>
        <dbReference type="Proteomes" id="UP000001589"/>
    </source>
</evidence>
<proteinExistence type="predicted"/>
<dbReference type="EMBL" id="CP000552">
    <property type="protein sequence ID" value="ABM71631.1"/>
    <property type="molecule type" value="Genomic_DNA"/>
</dbReference>